<feature type="region of interest" description="Disordered" evidence="17">
    <location>
        <begin position="1"/>
        <end position="78"/>
    </location>
</feature>
<reference evidence="19 20" key="1">
    <citation type="submission" date="2016-07" db="EMBL/GenBank/DDBJ databases">
        <title>Multiple horizontal gene transfer events from other fungi enriched the ability of initially mycotrophic Trichoderma (Ascomycota) to feed on dead plant biomass.</title>
        <authorList>
            <consortium name="DOE Joint Genome Institute"/>
            <person name="Aerts A."/>
            <person name="Atanasova L."/>
            <person name="Chenthamara K."/>
            <person name="Zhang J."/>
            <person name="Grujic M."/>
            <person name="Henrissat B."/>
            <person name="Kuo A."/>
            <person name="Salamov A."/>
            <person name="Lipzen A."/>
            <person name="Labutti K."/>
            <person name="Barry K."/>
            <person name="Miao Y."/>
            <person name="Rahimi M.J."/>
            <person name="Shen Q."/>
            <person name="Grigoriev I.V."/>
            <person name="Kubicek C.P."/>
            <person name="Druzhinina I.S."/>
        </authorList>
    </citation>
    <scope>NUCLEOTIDE SEQUENCE [LARGE SCALE GENOMIC DNA]</scope>
    <source>
        <strain evidence="19 20">ATCC 18648</strain>
    </source>
</reference>
<comment type="similarity">
    <text evidence="2 16">Belongs to the GMC oxidoreductase family.</text>
</comment>
<evidence type="ECO:0000256" key="17">
    <source>
        <dbReference type="SAM" id="MobiDB-lite"/>
    </source>
</evidence>
<dbReference type="InterPro" id="IPR029058">
    <property type="entry name" value="AB_hydrolase_fold"/>
</dbReference>
<dbReference type="GO" id="GO:0050660">
    <property type="term" value="F:flavin adenine dinucleotide binding"/>
    <property type="evidence" value="ECO:0007669"/>
    <property type="project" value="InterPro"/>
</dbReference>
<evidence type="ECO:0000313" key="20">
    <source>
        <dbReference type="Proteomes" id="UP000240760"/>
    </source>
</evidence>
<keyword evidence="7" id="KW-0443">Lipid metabolism</keyword>
<evidence type="ECO:0000256" key="10">
    <source>
        <dbReference type="ARBA" id="ARBA00023235"/>
    </source>
</evidence>
<keyword evidence="9" id="KW-0753">Steroid metabolism</keyword>
<organism evidence="19 20">
    <name type="scientific">Trichoderma longibrachiatum ATCC 18648</name>
    <dbReference type="NCBI Taxonomy" id="983965"/>
    <lineage>
        <taxon>Eukaryota</taxon>
        <taxon>Fungi</taxon>
        <taxon>Dikarya</taxon>
        <taxon>Ascomycota</taxon>
        <taxon>Pezizomycotina</taxon>
        <taxon>Sordariomycetes</taxon>
        <taxon>Hypocreomycetidae</taxon>
        <taxon>Hypocreales</taxon>
        <taxon>Hypocreaceae</taxon>
        <taxon>Trichoderma</taxon>
    </lineage>
</organism>
<dbReference type="SUPFAM" id="SSF51905">
    <property type="entry name" value="FAD/NAD(P)-binding domain"/>
    <property type="match status" value="1"/>
</dbReference>
<evidence type="ECO:0000256" key="7">
    <source>
        <dbReference type="ARBA" id="ARBA00023098"/>
    </source>
</evidence>
<evidence type="ECO:0000256" key="8">
    <source>
        <dbReference type="ARBA" id="ARBA00023166"/>
    </source>
</evidence>
<proteinExistence type="inferred from homology"/>
<dbReference type="GO" id="GO:0008203">
    <property type="term" value="P:cholesterol metabolic process"/>
    <property type="evidence" value="ECO:0007669"/>
    <property type="project" value="UniProtKB-KW"/>
</dbReference>
<evidence type="ECO:0000256" key="16">
    <source>
        <dbReference type="RuleBase" id="RU003968"/>
    </source>
</evidence>
<feature type="domain" description="Glucose-methanol-choline oxidoreductase N-terminal" evidence="18">
    <location>
        <begin position="181"/>
        <end position="204"/>
    </location>
</feature>
<evidence type="ECO:0000256" key="12">
    <source>
        <dbReference type="ARBA" id="ARBA00049645"/>
    </source>
</evidence>
<evidence type="ECO:0000256" key="5">
    <source>
        <dbReference type="ARBA" id="ARBA00022827"/>
    </source>
</evidence>
<dbReference type="STRING" id="983965.A0A2T4CBF3"/>
<dbReference type="PANTHER" id="PTHR47470">
    <property type="entry name" value="CHOLESTEROL OXIDASE"/>
    <property type="match status" value="1"/>
</dbReference>
<dbReference type="PROSITE" id="PS00623">
    <property type="entry name" value="GMC_OXRED_1"/>
    <property type="match status" value="1"/>
</dbReference>
<dbReference type="OrthoDB" id="9974421at2759"/>
<dbReference type="EMBL" id="KZ679129">
    <property type="protein sequence ID" value="PTB78880.1"/>
    <property type="molecule type" value="Genomic_DNA"/>
</dbReference>
<dbReference type="Pfam" id="PF00732">
    <property type="entry name" value="GMC_oxred_N"/>
    <property type="match status" value="1"/>
</dbReference>
<keyword evidence="4 16" id="KW-0285">Flavoprotein</keyword>
<dbReference type="EC" id="1.1.3.6" evidence="13"/>
<dbReference type="InterPro" id="IPR052542">
    <property type="entry name" value="Cholesterol_Oxidase"/>
</dbReference>
<evidence type="ECO:0000256" key="6">
    <source>
        <dbReference type="ARBA" id="ARBA00023002"/>
    </source>
</evidence>
<accession>A0A2T4CBF3</accession>
<dbReference type="GO" id="GO:0004769">
    <property type="term" value="F:steroid Delta-isomerase activity"/>
    <property type="evidence" value="ECO:0007669"/>
    <property type="project" value="UniProtKB-EC"/>
</dbReference>
<comment type="pathway">
    <text evidence="12">Steroid metabolism; cholesterol degradation.</text>
</comment>
<dbReference type="Pfam" id="PF05199">
    <property type="entry name" value="GMC_oxred_C"/>
    <property type="match status" value="1"/>
</dbReference>
<feature type="compositionally biased region" description="Basic and acidic residues" evidence="17">
    <location>
        <begin position="51"/>
        <end position="72"/>
    </location>
</feature>
<dbReference type="InterPro" id="IPR036188">
    <property type="entry name" value="FAD/NAD-bd_sf"/>
</dbReference>
<keyword evidence="6" id="KW-0560">Oxidoreductase</keyword>
<evidence type="ECO:0000256" key="2">
    <source>
        <dbReference type="ARBA" id="ARBA00010790"/>
    </source>
</evidence>
<evidence type="ECO:0000256" key="15">
    <source>
        <dbReference type="ARBA" id="ARBA00049778"/>
    </source>
</evidence>
<dbReference type="Proteomes" id="UP000240760">
    <property type="component" value="Unassembled WGS sequence"/>
</dbReference>
<dbReference type="EC" id="5.3.3.1" evidence="11"/>
<dbReference type="AlphaFoldDB" id="A0A2T4CBF3"/>
<dbReference type="InterPro" id="IPR007867">
    <property type="entry name" value="GMC_OxRtase_C"/>
</dbReference>
<protein>
    <recommendedName>
        <fullName evidence="14">Cholesterol oxidase</fullName>
        <ecNumber evidence="13">1.1.3.6</ecNumber>
        <ecNumber evidence="11">5.3.3.1</ecNumber>
    </recommendedName>
    <alternativeName>
        <fullName evidence="15">Cholesterol isomerase</fullName>
    </alternativeName>
</protein>
<name>A0A2T4CBF3_TRILO</name>
<dbReference type="GO" id="GO:0016995">
    <property type="term" value="F:cholesterol oxidase activity"/>
    <property type="evidence" value="ECO:0007669"/>
    <property type="project" value="UniProtKB-EC"/>
</dbReference>
<evidence type="ECO:0000256" key="3">
    <source>
        <dbReference type="ARBA" id="ARBA00022548"/>
    </source>
</evidence>
<evidence type="ECO:0000313" key="19">
    <source>
        <dbReference type="EMBL" id="PTB78880.1"/>
    </source>
</evidence>
<keyword evidence="5 16" id="KW-0274">FAD</keyword>
<evidence type="ECO:0000259" key="18">
    <source>
        <dbReference type="PROSITE" id="PS00623"/>
    </source>
</evidence>
<comment type="cofactor">
    <cofactor evidence="1">
        <name>FAD</name>
        <dbReference type="ChEBI" id="CHEBI:57692"/>
    </cofactor>
</comment>
<evidence type="ECO:0000256" key="14">
    <source>
        <dbReference type="ARBA" id="ARBA00049744"/>
    </source>
</evidence>
<dbReference type="PANTHER" id="PTHR47470:SF1">
    <property type="entry name" value="FAD-DEPENDENT OXIDOREDUCTASE 2 FAD BINDING DOMAIN-CONTAINING PROTEIN"/>
    <property type="match status" value="1"/>
</dbReference>
<evidence type="ECO:0000256" key="4">
    <source>
        <dbReference type="ARBA" id="ARBA00022630"/>
    </source>
</evidence>
<evidence type="ECO:0000256" key="11">
    <source>
        <dbReference type="ARBA" id="ARBA00038856"/>
    </source>
</evidence>
<dbReference type="InterPro" id="IPR000172">
    <property type="entry name" value="GMC_OxRdtase_N"/>
</dbReference>
<keyword evidence="3" id="KW-0153">Cholesterol metabolism</keyword>
<keyword evidence="20" id="KW-1185">Reference proteome</keyword>
<dbReference type="Gene3D" id="3.40.50.1820">
    <property type="entry name" value="alpha/beta hydrolase"/>
    <property type="match status" value="1"/>
</dbReference>
<keyword evidence="10" id="KW-0413">Isomerase</keyword>
<dbReference type="Gene3D" id="3.50.50.60">
    <property type="entry name" value="FAD/NAD(P)-binding domain"/>
    <property type="match status" value="3"/>
</dbReference>
<evidence type="ECO:0000256" key="13">
    <source>
        <dbReference type="ARBA" id="ARBA00049723"/>
    </source>
</evidence>
<sequence>MPGLKNHAVAVDGDKATSAEKDDGLDGPLDHENASSSHERTNPQQANGPSTEKKRPRESHRPAYDNEQERQTPRSFPRISLPVELMRNSYDVVVIGTGYGGGVAASRMARGRQSVCVLERGKERWPGEYPETLHDAAKEVRVSGEFAPGDRRGIPGALVDGGNPAGLYHFVIGDGQNVFMGNGLGGTSLLNANVFLEATPAVLEMDIWPEELRGVETWTKYYNRARDVLEPAQYPTSYPNLLKADLLKKEAELMGVGDKFYRVSQTTRFHDGPNSSGVFMRASSLTGMDATGINDGSKSTTLVNYLSDAWNWGAEIFCECEVRYVTKAPGREGYIIHFAWTSDNRGQFSGAYDDLMWVHAKKLVFFGAGSIGTTEILLRSKQLGLDMSDDLGTEMSGNGDMLGFAYNTDYEANCLAHSRPTPERPVGPCITSVLDLRDQKNPLEGFVIEDCAIPQALSPLMIPILEYLPDQMKPSYHLVQAWAKTAARLGSKVFGPYIAKGSVSRTGVYLIMSHDSSQGCLTLRKDKPVLSYSGVGRSQSVSRIHAFLEAMTASVGGDFIANPAWTLLGSQEITVHPIGGARMSADGTGKAGVTNSNGEIFNGHGDRVYPGLVVCDGAIVPAAVGVNPFATITALAERSVEMASQKYGIAIDYETKNGLLDLYGSPAFPLPKEQDIEKLASRISNARANGHSGVGFSEVMSGFIHAGQDVGDFEIATKIARSQCESARFFLSVKSWDTSELTHNCHSANLTGTFCSSALGGTFVVHRGTFRLFNQDTRQPDTANLTYDFDMVSPSGKTLHFNGYKVVNSAAYLNIPEVWRQTTTLYVSITDSKAKVVGRGTLHIQPADFYRELMTFGTTAPTVWGRLTSATRFLSFFAKQLAAPFFSRLGALQWPSGVVNHAAGVAAASQVISLEATDGVKTTMLMWNPLRGNGEENVSAAPTILFVPGAAVDHTIFALPTIKKNAVAYFREAGYRVYCVTHRVGRTPLARKGYTSYDARRDVHAALAHIRKVSHSRSQGGDKVYVIAHCAGALALACGLLDGTIPGHWIRGITCSMVFMHPKLGKVNNLLAAFPVDLYSNLVGSYWDCCSGPSDAYLQQLFNQMLRFYPVGNRQEICRSVVCHRSELVFGRLWTHKNLNEATHDQLHQFIGGTSMQSLKWLTNCGRLGEVTTNNPNATLVTADNIYRLHGIPILFLSGSENMVFTAENTDTSYTALCNAHGRQWYERELFHDKGHLDAWMGAAAYKDVYPRVERHVDKAFKRVRT</sequence>
<keyword evidence="8" id="KW-1207">Sterol metabolism</keyword>
<gene>
    <name evidence="19" type="ORF">M440DRAFT_1203464</name>
</gene>
<evidence type="ECO:0000256" key="9">
    <source>
        <dbReference type="ARBA" id="ARBA00023221"/>
    </source>
</evidence>
<dbReference type="SUPFAM" id="SSF53474">
    <property type="entry name" value="alpha/beta-Hydrolases"/>
    <property type="match status" value="1"/>
</dbReference>
<evidence type="ECO:0000256" key="1">
    <source>
        <dbReference type="ARBA" id="ARBA00001974"/>
    </source>
</evidence>
<feature type="compositionally biased region" description="Basic and acidic residues" evidence="17">
    <location>
        <begin position="12"/>
        <end position="41"/>
    </location>
</feature>